<evidence type="ECO:0000313" key="2">
    <source>
        <dbReference type="EMBL" id="EED35543.1"/>
    </source>
</evidence>
<keyword evidence="3" id="KW-1185">Reference proteome</keyword>
<dbReference type="RefSeq" id="WP_009020289.1">
    <property type="nucleotide sequence ID" value="NZ_DS999411.1"/>
</dbReference>
<organism evidence="2 3">
    <name type="scientific">Luminiphilus syltensis NOR5-1B</name>
    <dbReference type="NCBI Taxonomy" id="565045"/>
    <lineage>
        <taxon>Bacteria</taxon>
        <taxon>Pseudomonadati</taxon>
        <taxon>Pseudomonadota</taxon>
        <taxon>Gammaproteobacteria</taxon>
        <taxon>Cellvibrionales</taxon>
        <taxon>Halieaceae</taxon>
        <taxon>Luminiphilus</taxon>
    </lineage>
</organism>
<protein>
    <recommendedName>
        <fullName evidence="4">Cytochrome P460 domain-containing protein</fullName>
    </recommendedName>
</protein>
<gene>
    <name evidence="2" type="ORF">NOR51B_1489</name>
</gene>
<keyword evidence="1" id="KW-0732">Signal</keyword>
<dbReference type="eggNOG" id="ENOG5033UQ6">
    <property type="taxonomic scope" value="Bacteria"/>
</dbReference>
<accession>B8KWN9</accession>
<sequence>MPIYHRLFLAVPVVVLMGVGQVQAQDAISADSFGCVRDMTPVEHFYVDNLLGDVDATVAVAQSADGGTYPEGSVVQLVPAEVMVKRETGFNPVTNDWEFFELDVSDQGTAIRVRGFAEVNNRFGGNCFACHVKAEPKWDLICGSDHGCDPIPITRDMISALQKTDPRCEPVALTDAEKSGLKSLQALSP</sequence>
<proteinExistence type="predicted"/>
<name>B8KWN9_9GAMM</name>
<dbReference type="AlphaFoldDB" id="B8KWN9"/>
<evidence type="ECO:0008006" key="4">
    <source>
        <dbReference type="Google" id="ProtNLM"/>
    </source>
</evidence>
<dbReference type="Gene3D" id="3.50.70.20">
    <property type="entry name" value="Cytochrome P460"/>
    <property type="match status" value="1"/>
</dbReference>
<dbReference type="InterPro" id="IPR038142">
    <property type="entry name" value="Cytochrome_P460_sp"/>
</dbReference>
<feature type="chain" id="PRO_5002873516" description="Cytochrome P460 domain-containing protein" evidence="1">
    <location>
        <begin position="25"/>
        <end position="189"/>
    </location>
</feature>
<reference evidence="3" key="1">
    <citation type="journal article" date="2013" name="BMC Microbiol.">
        <title>Taxonomy and evolution of bacteriochlorophyll a-containing members of the OM60/NOR5 clade of marine gammaproteobacteria: description of Luminiphilus syltensis gen. nov., sp. nov., reclassification of Haliea rubra as Pseudohaliea rubra gen. nov., comb. nov., and emendation of Chromatocurvus halotolerans.</title>
        <authorList>
            <person name="Spring S."/>
            <person name="Riedel T."/>
            <person name="Sproer C."/>
            <person name="Yan S."/>
            <person name="Harder J."/>
            <person name="Fuchs B.M."/>
        </authorList>
    </citation>
    <scope>NUCLEOTIDE SEQUENCE [LARGE SCALE GENOMIC DNA]</scope>
    <source>
        <strain evidence="3">NOR51-B</strain>
    </source>
</reference>
<feature type="signal peptide" evidence="1">
    <location>
        <begin position="1"/>
        <end position="24"/>
    </location>
</feature>
<dbReference type="EMBL" id="DS999411">
    <property type="protein sequence ID" value="EED35543.1"/>
    <property type="molecule type" value="Genomic_DNA"/>
</dbReference>
<dbReference type="Proteomes" id="UP000004699">
    <property type="component" value="Unassembled WGS sequence"/>
</dbReference>
<evidence type="ECO:0000313" key="3">
    <source>
        <dbReference type="Proteomes" id="UP000004699"/>
    </source>
</evidence>
<dbReference type="HOGENOM" id="CLU_107129_0_0_6"/>
<evidence type="ECO:0000256" key="1">
    <source>
        <dbReference type="SAM" id="SignalP"/>
    </source>
</evidence>
<dbReference type="STRING" id="565045.NOR51B_1489"/>